<organism evidence="3 4">
    <name type="scientific">Phytohabitans rumicis</name>
    <dbReference type="NCBI Taxonomy" id="1076125"/>
    <lineage>
        <taxon>Bacteria</taxon>
        <taxon>Bacillati</taxon>
        <taxon>Actinomycetota</taxon>
        <taxon>Actinomycetes</taxon>
        <taxon>Micromonosporales</taxon>
        <taxon>Micromonosporaceae</taxon>
    </lineage>
</organism>
<evidence type="ECO:0000313" key="3">
    <source>
        <dbReference type="EMBL" id="GFJ90355.1"/>
    </source>
</evidence>
<reference evidence="3 4" key="2">
    <citation type="submission" date="2020-03" db="EMBL/GenBank/DDBJ databases">
        <authorList>
            <person name="Ichikawa N."/>
            <person name="Kimura A."/>
            <person name="Kitahashi Y."/>
            <person name="Uohara A."/>
        </authorList>
    </citation>
    <scope>NUCLEOTIDE SEQUENCE [LARGE SCALE GENOMIC DNA]</scope>
    <source>
        <strain evidence="3 4">NBRC 108638</strain>
    </source>
</reference>
<dbReference type="AlphaFoldDB" id="A0A6V8LCE0"/>
<protein>
    <recommendedName>
        <fullName evidence="2">Putative Flp pilus-assembly TadG-like N-terminal domain-containing protein</fullName>
    </recommendedName>
</protein>
<keyword evidence="1" id="KW-0812">Transmembrane</keyword>
<feature type="transmembrane region" description="Helical" evidence="1">
    <location>
        <begin position="12"/>
        <end position="31"/>
    </location>
</feature>
<comment type="caution">
    <text evidence="3">The sequence shown here is derived from an EMBL/GenBank/DDBJ whole genome shotgun (WGS) entry which is preliminary data.</text>
</comment>
<dbReference type="InterPro" id="IPR028087">
    <property type="entry name" value="Tad_N"/>
</dbReference>
<proteinExistence type="predicted"/>
<evidence type="ECO:0000259" key="2">
    <source>
        <dbReference type="Pfam" id="PF13400"/>
    </source>
</evidence>
<gene>
    <name evidence="3" type="ORF">Prum_039970</name>
</gene>
<evidence type="ECO:0000256" key="1">
    <source>
        <dbReference type="SAM" id="Phobius"/>
    </source>
</evidence>
<name>A0A6V8LCE0_9ACTN</name>
<dbReference type="Proteomes" id="UP000482960">
    <property type="component" value="Unassembled WGS sequence"/>
</dbReference>
<keyword evidence="1" id="KW-1133">Transmembrane helix</keyword>
<dbReference type="RefSeq" id="WP_173077719.1">
    <property type="nucleotide sequence ID" value="NZ_BAABJB010000024.1"/>
</dbReference>
<sequence>MRARLGDDRGRVSIFLAVALGGMLIIIGLAYDGAGHLGALQRAHNLAAEAARAGGQSIDRAQAIEGGPTEINEAEAVAAVDAYRTAAGVSGPPPTFSTGPNGEPLIQVQVIVTYDNKFLDVFGFSDTTTVTGTATAVLLTTPDG</sequence>
<evidence type="ECO:0000313" key="4">
    <source>
        <dbReference type="Proteomes" id="UP000482960"/>
    </source>
</evidence>
<dbReference type="EMBL" id="BLPG01000001">
    <property type="protein sequence ID" value="GFJ90355.1"/>
    <property type="molecule type" value="Genomic_DNA"/>
</dbReference>
<feature type="domain" description="Putative Flp pilus-assembly TadG-like N-terminal" evidence="2">
    <location>
        <begin position="10"/>
        <end position="56"/>
    </location>
</feature>
<accession>A0A6V8LCE0</accession>
<dbReference type="Pfam" id="PF13400">
    <property type="entry name" value="Tad"/>
    <property type="match status" value="1"/>
</dbReference>
<reference evidence="3 4" key="1">
    <citation type="submission" date="2020-03" db="EMBL/GenBank/DDBJ databases">
        <title>Whole genome shotgun sequence of Phytohabitans rumicis NBRC 108638.</title>
        <authorList>
            <person name="Komaki H."/>
            <person name="Tamura T."/>
        </authorList>
    </citation>
    <scope>NUCLEOTIDE SEQUENCE [LARGE SCALE GENOMIC DNA]</scope>
    <source>
        <strain evidence="3 4">NBRC 108638</strain>
    </source>
</reference>
<keyword evidence="1" id="KW-0472">Membrane</keyword>
<keyword evidence="4" id="KW-1185">Reference proteome</keyword>